<dbReference type="Gene3D" id="6.10.340.10">
    <property type="match status" value="1"/>
</dbReference>
<dbReference type="SMART" id="SM00387">
    <property type="entry name" value="HATPase_c"/>
    <property type="match status" value="1"/>
</dbReference>
<feature type="coiled-coil region" evidence="12">
    <location>
        <begin position="398"/>
        <end position="425"/>
    </location>
</feature>
<dbReference type="Gene3D" id="3.30.565.10">
    <property type="entry name" value="Histidine kinase-like ATPase, C-terminal domain"/>
    <property type="match status" value="1"/>
</dbReference>
<dbReference type="CDD" id="cd06225">
    <property type="entry name" value="HAMP"/>
    <property type="match status" value="1"/>
</dbReference>
<dbReference type="EC" id="2.7.13.3" evidence="3"/>
<evidence type="ECO:0000256" key="9">
    <source>
        <dbReference type="ARBA" id="ARBA00022840"/>
    </source>
</evidence>
<keyword evidence="9" id="KW-0067">ATP-binding</keyword>
<evidence type="ECO:0000256" key="4">
    <source>
        <dbReference type="ARBA" id="ARBA00022475"/>
    </source>
</evidence>
<dbReference type="InterPro" id="IPR036890">
    <property type="entry name" value="HATPase_C_sf"/>
</dbReference>
<dbReference type="InterPro" id="IPR004358">
    <property type="entry name" value="Sig_transdc_His_kin-like_C"/>
</dbReference>
<keyword evidence="8 16" id="KW-0418">Kinase</keyword>
<evidence type="ECO:0000256" key="11">
    <source>
        <dbReference type="ARBA" id="ARBA00023136"/>
    </source>
</evidence>
<dbReference type="Pfam" id="PF06580">
    <property type="entry name" value="His_kinase"/>
    <property type="match status" value="1"/>
</dbReference>
<evidence type="ECO:0000259" key="14">
    <source>
        <dbReference type="PROSITE" id="PS50109"/>
    </source>
</evidence>
<dbReference type="Pfam" id="PF00672">
    <property type="entry name" value="HAMP"/>
    <property type="match status" value="1"/>
</dbReference>
<evidence type="ECO:0000256" key="3">
    <source>
        <dbReference type="ARBA" id="ARBA00012438"/>
    </source>
</evidence>
<reference evidence="16 17" key="1">
    <citation type="submission" date="2022-09" db="EMBL/GenBank/DDBJ databases">
        <authorList>
            <person name="Han X.L."/>
            <person name="Wang Q."/>
            <person name="Lu T."/>
        </authorList>
    </citation>
    <scope>NUCLEOTIDE SEQUENCE [LARGE SCALE GENOMIC DNA]</scope>
    <source>
        <strain evidence="16 17">WQ 127069</strain>
    </source>
</reference>
<keyword evidence="12" id="KW-0175">Coiled coil</keyword>
<feature type="transmembrane region" description="Helical" evidence="13">
    <location>
        <begin position="49"/>
        <end position="69"/>
    </location>
</feature>
<sequence>MRFRIKRIHLSFAGKECVMLGEEPILNRQVITLIGWISRFHDLKLRTKFLLSFIAVILVTVLLVVAVIYQVSIKTIKSNTSVYSQFLSQQMGINLDKRTRDFETFVFQQFKVSRLNLPGEVGSQEYEVEALFRGRNTNDFIAGLMLSQNYYQSVLFYDEQDRLYVAERSAGLNTLSKLPKGFNVNAIKERRGRASWLPGGSNLVFMAKSLYSGESSAYAGTVIVGIDSEQIRSIYTTVDELTQGSVLVLNENNERLVQDEPMESTIRYFIEQRLFEQTADKQPTFELNGRDYIYTILEMPYEKWKIIQIISVDELTRGTVVIRFWTFTVLIVALLLAFVMAAFLSRRITENVGLLLQSMSQLSVDFTPRWIVPKSRDEFGLLADRFNLMTTRINELINTVYKEQMMKQQAEYRTLQSEYRTLQAQFNPHFLYNTLETIHGLAKLKGDEQIGEMVYLLGSLLRESISRKGDVIGLKDEVAFVAKYLEIHRIMYEDKIEVGYEMAPDVMDCWVPKFILQPLVENSIVHGIEMKPGQGFVGIMAYREKDSLLLEVADNGMGMDAATVEALLEEDAGGAAAKPNHTRVGLLSVHKRIRMLYGEQFGLEISSQIGEGTKVRIRLPVLEDKEVETIEENSRGD</sequence>
<proteinExistence type="predicted"/>
<evidence type="ECO:0000256" key="13">
    <source>
        <dbReference type="SAM" id="Phobius"/>
    </source>
</evidence>
<keyword evidence="11 13" id="KW-0472">Membrane</keyword>
<evidence type="ECO:0000256" key="12">
    <source>
        <dbReference type="SAM" id="Coils"/>
    </source>
</evidence>
<dbReference type="InterPro" id="IPR005467">
    <property type="entry name" value="His_kinase_dom"/>
</dbReference>
<dbReference type="PRINTS" id="PR00344">
    <property type="entry name" value="BCTRLSENSOR"/>
</dbReference>
<accession>A0ABT2UF15</accession>
<dbReference type="PROSITE" id="PS50885">
    <property type="entry name" value="HAMP"/>
    <property type="match status" value="1"/>
</dbReference>
<dbReference type="SUPFAM" id="SSF55874">
    <property type="entry name" value="ATPase domain of HSP90 chaperone/DNA topoisomerase II/histidine kinase"/>
    <property type="match status" value="1"/>
</dbReference>
<evidence type="ECO:0000256" key="1">
    <source>
        <dbReference type="ARBA" id="ARBA00000085"/>
    </source>
</evidence>
<evidence type="ECO:0000256" key="7">
    <source>
        <dbReference type="ARBA" id="ARBA00022741"/>
    </source>
</evidence>
<dbReference type="InterPro" id="IPR003660">
    <property type="entry name" value="HAMP_dom"/>
</dbReference>
<keyword evidence="10" id="KW-0902">Two-component regulatory system</keyword>
<evidence type="ECO:0000259" key="15">
    <source>
        <dbReference type="PROSITE" id="PS50885"/>
    </source>
</evidence>
<feature type="transmembrane region" description="Helical" evidence="13">
    <location>
        <begin position="324"/>
        <end position="344"/>
    </location>
</feature>
<keyword evidence="6" id="KW-0808">Transferase</keyword>
<comment type="subcellular location">
    <subcellularLocation>
        <location evidence="2">Cell membrane</location>
        <topology evidence="2">Multi-pass membrane protein</topology>
    </subcellularLocation>
</comment>
<evidence type="ECO:0000256" key="2">
    <source>
        <dbReference type="ARBA" id="ARBA00004651"/>
    </source>
</evidence>
<keyword evidence="5" id="KW-0597">Phosphoprotein</keyword>
<keyword evidence="13" id="KW-0812">Transmembrane</keyword>
<comment type="catalytic activity">
    <reaction evidence="1">
        <text>ATP + protein L-histidine = ADP + protein N-phospho-L-histidine.</text>
        <dbReference type="EC" id="2.7.13.3"/>
    </reaction>
</comment>
<dbReference type="InterPro" id="IPR050640">
    <property type="entry name" value="Bact_2-comp_sensor_kinase"/>
</dbReference>
<gene>
    <name evidence="16" type="ORF">OB236_10085</name>
</gene>
<dbReference type="PROSITE" id="PS50109">
    <property type="entry name" value="HIS_KIN"/>
    <property type="match status" value="1"/>
</dbReference>
<evidence type="ECO:0000313" key="17">
    <source>
        <dbReference type="Proteomes" id="UP001652445"/>
    </source>
</evidence>
<evidence type="ECO:0000313" key="16">
    <source>
        <dbReference type="EMBL" id="MCU6792477.1"/>
    </source>
</evidence>
<dbReference type="PANTHER" id="PTHR34220:SF7">
    <property type="entry name" value="SENSOR HISTIDINE KINASE YPDA"/>
    <property type="match status" value="1"/>
</dbReference>
<evidence type="ECO:0000256" key="8">
    <source>
        <dbReference type="ARBA" id="ARBA00022777"/>
    </source>
</evidence>
<dbReference type="RefSeq" id="WP_262683865.1">
    <property type="nucleotide sequence ID" value="NZ_JAOQIO010000023.1"/>
</dbReference>
<evidence type="ECO:0000256" key="6">
    <source>
        <dbReference type="ARBA" id="ARBA00022679"/>
    </source>
</evidence>
<dbReference type="GO" id="GO:0016301">
    <property type="term" value="F:kinase activity"/>
    <property type="evidence" value="ECO:0007669"/>
    <property type="project" value="UniProtKB-KW"/>
</dbReference>
<dbReference type="InterPro" id="IPR003594">
    <property type="entry name" value="HATPase_dom"/>
</dbReference>
<protein>
    <recommendedName>
        <fullName evidence="3">histidine kinase</fullName>
        <ecNumber evidence="3">2.7.13.3</ecNumber>
    </recommendedName>
</protein>
<dbReference type="Pfam" id="PF02518">
    <property type="entry name" value="HATPase_c"/>
    <property type="match status" value="1"/>
</dbReference>
<keyword evidence="13" id="KW-1133">Transmembrane helix</keyword>
<dbReference type="PANTHER" id="PTHR34220">
    <property type="entry name" value="SENSOR HISTIDINE KINASE YPDA"/>
    <property type="match status" value="1"/>
</dbReference>
<keyword evidence="4" id="KW-1003">Cell membrane</keyword>
<dbReference type="EMBL" id="JAOQIO010000023">
    <property type="protein sequence ID" value="MCU6792477.1"/>
    <property type="molecule type" value="Genomic_DNA"/>
</dbReference>
<dbReference type="SMART" id="SM00304">
    <property type="entry name" value="HAMP"/>
    <property type="match status" value="1"/>
</dbReference>
<feature type="domain" description="Histidine kinase" evidence="14">
    <location>
        <begin position="516"/>
        <end position="623"/>
    </location>
</feature>
<keyword evidence="7" id="KW-0547">Nucleotide-binding</keyword>
<evidence type="ECO:0000256" key="5">
    <source>
        <dbReference type="ARBA" id="ARBA00022553"/>
    </source>
</evidence>
<evidence type="ECO:0000256" key="10">
    <source>
        <dbReference type="ARBA" id="ARBA00023012"/>
    </source>
</evidence>
<keyword evidence="17" id="KW-1185">Reference proteome</keyword>
<organism evidence="16 17">
    <name type="scientific">Paenibacillus baimaensis</name>
    <dbReference type="NCBI Taxonomy" id="2982185"/>
    <lineage>
        <taxon>Bacteria</taxon>
        <taxon>Bacillati</taxon>
        <taxon>Bacillota</taxon>
        <taxon>Bacilli</taxon>
        <taxon>Bacillales</taxon>
        <taxon>Paenibacillaceae</taxon>
        <taxon>Paenibacillus</taxon>
    </lineage>
</organism>
<dbReference type="InterPro" id="IPR010559">
    <property type="entry name" value="Sig_transdc_His_kin_internal"/>
</dbReference>
<dbReference type="Proteomes" id="UP001652445">
    <property type="component" value="Unassembled WGS sequence"/>
</dbReference>
<comment type="caution">
    <text evidence="16">The sequence shown here is derived from an EMBL/GenBank/DDBJ whole genome shotgun (WGS) entry which is preliminary data.</text>
</comment>
<feature type="domain" description="HAMP" evidence="15">
    <location>
        <begin position="346"/>
        <end position="398"/>
    </location>
</feature>
<name>A0ABT2UF15_9BACL</name>